<dbReference type="EMBL" id="BMYX01000020">
    <property type="protein sequence ID" value="GGY24465.1"/>
    <property type="molecule type" value="Genomic_DNA"/>
</dbReference>
<accession>A0A918P633</accession>
<reference evidence="1" key="1">
    <citation type="journal article" date="2014" name="Int. J. Syst. Evol. Microbiol.">
        <title>Complete genome sequence of Corynebacterium casei LMG S-19264T (=DSM 44701T), isolated from a smear-ripened cheese.</title>
        <authorList>
            <consortium name="US DOE Joint Genome Institute (JGI-PGF)"/>
            <person name="Walter F."/>
            <person name="Albersmeier A."/>
            <person name="Kalinowski J."/>
            <person name="Ruckert C."/>
        </authorList>
    </citation>
    <scope>NUCLEOTIDE SEQUENCE</scope>
    <source>
        <strain evidence="1">KCTC 32182</strain>
    </source>
</reference>
<dbReference type="Proteomes" id="UP000645257">
    <property type="component" value="Unassembled WGS sequence"/>
</dbReference>
<dbReference type="InterPro" id="IPR012349">
    <property type="entry name" value="Split_barrel_FMN-bd"/>
</dbReference>
<evidence type="ECO:0000313" key="1">
    <source>
        <dbReference type="EMBL" id="GGY24465.1"/>
    </source>
</evidence>
<gene>
    <name evidence="1" type="ORF">GCM10011289_30100</name>
</gene>
<sequence>MSLQTFIGKQVLGVLAFYRHGKTIIHICCVYPLFDNSLKIFFPRGHSLVLGDFATIHLDNRTGVYEFDSDIKVYRASYKGHVSEVDGDWLTLTARECIVVHGMSPVLSLKEPGYEFPKDCRPERAISKSPLNTIPKFADKDFPNKVGVLVTEAIEQPHTTVLAFLSSEDDDIFLITFPETFKSKLLKRSAHCYFVMDERASYTFEKSIEWNYTIIEGEAYSIERSDPVFEEVRQAFIDKNPWELPFFIRQDLEMYHIKREKIVFPGAL</sequence>
<comment type="caution">
    <text evidence="1">The sequence shown here is derived from an EMBL/GenBank/DDBJ whole genome shotgun (WGS) entry which is preliminary data.</text>
</comment>
<proteinExistence type="predicted"/>
<dbReference type="Gene3D" id="2.30.110.10">
    <property type="entry name" value="Electron Transport, Fmn-binding Protein, Chain A"/>
    <property type="match status" value="1"/>
</dbReference>
<dbReference type="AlphaFoldDB" id="A0A918P633"/>
<evidence type="ECO:0000313" key="2">
    <source>
        <dbReference type="Proteomes" id="UP000645257"/>
    </source>
</evidence>
<dbReference type="RefSeq" id="WP_189535822.1">
    <property type="nucleotide sequence ID" value="NZ_BMYX01000020.1"/>
</dbReference>
<reference evidence="1" key="2">
    <citation type="submission" date="2020-09" db="EMBL/GenBank/DDBJ databases">
        <authorList>
            <person name="Sun Q."/>
            <person name="Kim S."/>
        </authorList>
    </citation>
    <scope>NUCLEOTIDE SEQUENCE</scope>
    <source>
        <strain evidence="1">KCTC 32182</strain>
    </source>
</reference>
<protein>
    <submittedName>
        <fullName evidence="1">Uncharacterized protein</fullName>
    </submittedName>
</protein>
<keyword evidence="2" id="KW-1185">Reference proteome</keyword>
<name>A0A918P633_9NEIS</name>
<organism evidence="1 2">
    <name type="scientific">Paludibacterium paludis</name>
    <dbReference type="NCBI Taxonomy" id="1225769"/>
    <lineage>
        <taxon>Bacteria</taxon>
        <taxon>Pseudomonadati</taxon>
        <taxon>Pseudomonadota</taxon>
        <taxon>Betaproteobacteria</taxon>
        <taxon>Neisseriales</taxon>
        <taxon>Chromobacteriaceae</taxon>
        <taxon>Paludibacterium</taxon>
    </lineage>
</organism>
<dbReference type="SUPFAM" id="SSF50475">
    <property type="entry name" value="FMN-binding split barrel"/>
    <property type="match status" value="1"/>
</dbReference>